<name>A0A425XWI5_9BACT</name>
<organism evidence="2 3">
    <name type="scientific">Ancylomarina euxinus</name>
    <dbReference type="NCBI Taxonomy" id="2283627"/>
    <lineage>
        <taxon>Bacteria</taxon>
        <taxon>Pseudomonadati</taxon>
        <taxon>Bacteroidota</taxon>
        <taxon>Bacteroidia</taxon>
        <taxon>Marinilabiliales</taxon>
        <taxon>Marinifilaceae</taxon>
        <taxon>Ancylomarina</taxon>
    </lineage>
</organism>
<evidence type="ECO:0000313" key="2">
    <source>
        <dbReference type="EMBL" id="RRG19003.1"/>
    </source>
</evidence>
<protein>
    <submittedName>
        <fullName evidence="2">Uncharacterized protein</fullName>
    </submittedName>
</protein>
<dbReference type="EMBL" id="QQWG01000032">
    <property type="protein sequence ID" value="RRG19003.1"/>
    <property type="molecule type" value="Genomic_DNA"/>
</dbReference>
<comment type="caution">
    <text evidence="2">The sequence shown here is derived from an EMBL/GenBank/DDBJ whole genome shotgun (WGS) entry which is preliminary data.</text>
</comment>
<feature type="chain" id="PRO_5019324235" evidence="1">
    <location>
        <begin position="19"/>
        <end position="296"/>
    </location>
</feature>
<evidence type="ECO:0000313" key="3">
    <source>
        <dbReference type="Proteomes" id="UP000285794"/>
    </source>
</evidence>
<keyword evidence="1" id="KW-0732">Signal</keyword>
<feature type="signal peptide" evidence="1">
    <location>
        <begin position="1"/>
        <end position="18"/>
    </location>
</feature>
<dbReference type="AlphaFoldDB" id="A0A425XWI5"/>
<dbReference type="OrthoDB" id="1164858at2"/>
<reference evidence="2 3" key="1">
    <citation type="submission" date="2018-07" db="EMBL/GenBank/DDBJ databases">
        <title>Draft genome sequence of Ancylomarina sp. M1P.</title>
        <authorList>
            <person name="Yadav S."/>
            <person name="Villanueva L."/>
            <person name="Damste J.S.S."/>
        </authorList>
    </citation>
    <scope>NUCLEOTIDE SEQUENCE [LARGE SCALE GENOMIC DNA]</scope>
    <source>
        <strain evidence="2 3">M1P</strain>
    </source>
</reference>
<proteinExistence type="predicted"/>
<keyword evidence="3" id="KW-1185">Reference proteome</keyword>
<dbReference type="RefSeq" id="WP_125032164.1">
    <property type="nucleotide sequence ID" value="NZ_JAPXVP010000030.1"/>
</dbReference>
<sequence>MKRLIIILLIVINVSCFAQTDLKFEPENIRKQFLSYTPVQKANVPDEAYNYGTFIVGETKKVIKDLSYDLSYIDYFNMMSAFLSLKESKSNVLVAFEKFINSEGSCEFLLAAEYSIKKNSKYDVIRESINKVISKCKSKTVDNSEFNVSEYCKSEQLDYDLVEKIYTINNNDQKFRKGTSIEKHPEHKKVDRQNQKLIDSLYRQHKKYIGSSLVGEKFESVMWAVIQHSNLKMMEKYLPTVQKAVEDKELDVVPLKMLIDRIYSQKEKYQIFGSQMGVEMASEVIRQGVIEKYNLE</sequence>
<accession>A0A425XWI5</accession>
<dbReference type="Proteomes" id="UP000285794">
    <property type="component" value="Unassembled WGS sequence"/>
</dbReference>
<evidence type="ECO:0000256" key="1">
    <source>
        <dbReference type="SAM" id="SignalP"/>
    </source>
</evidence>
<gene>
    <name evidence="2" type="ORF">DWB61_17325</name>
</gene>